<dbReference type="EMBL" id="CABPRJ010000967">
    <property type="protein sequence ID" value="VVC33336.1"/>
    <property type="molecule type" value="Genomic_DNA"/>
</dbReference>
<evidence type="ECO:0000256" key="1">
    <source>
        <dbReference type="ARBA" id="ARBA00010790"/>
    </source>
</evidence>
<protein>
    <submittedName>
        <fullName evidence="3">Glucose-methanol-choline oxidoreductase, N-terminal,FAD/NAD(P)-binding domain</fullName>
    </submittedName>
</protein>
<sequence length="157" mass="17632">MGAGAAGAPVARRLAEVPEWNILLLEAGGEESLINSFPAIAHYLQFTDYDWAYRTDKEPHACKGHTEKVYFWPAGKTLGDSTIINDMYTRGNVRDFDWLAYAGNLGWSYGDVLLYFMKNEDVKVPELKRSRYHGVGGPLSINHPSYKSKLIVAFLET</sequence>
<gene>
    <name evidence="3" type="ORF">CINCED_3A014115</name>
</gene>
<dbReference type="GO" id="GO:0050660">
    <property type="term" value="F:flavin adenine dinucleotide binding"/>
    <property type="evidence" value="ECO:0007669"/>
    <property type="project" value="InterPro"/>
</dbReference>
<dbReference type="Pfam" id="PF00732">
    <property type="entry name" value="GMC_oxred_N"/>
    <property type="match status" value="1"/>
</dbReference>
<reference evidence="3 4" key="1">
    <citation type="submission" date="2019-08" db="EMBL/GenBank/DDBJ databases">
        <authorList>
            <person name="Alioto T."/>
            <person name="Alioto T."/>
            <person name="Gomez Garrido J."/>
        </authorList>
    </citation>
    <scope>NUCLEOTIDE SEQUENCE [LARGE SCALE GENOMIC DNA]</scope>
</reference>
<dbReference type="OrthoDB" id="6603022at2759"/>
<dbReference type="Proteomes" id="UP000325440">
    <property type="component" value="Unassembled WGS sequence"/>
</dbReference>
<dbReference type="InterPro" id="IPR000172">
    <property type="entry name" value="GMC_OxRdtase_N"/>
</dbReference>
<comment type="similarity">
    <text evidence="1">Belongs to the GMC oxidoreductase family.</text>
</comment>
<evidence type="ECO:0000259" key="2">
    <source>
        <dbReference type="Pfam" id="PF00732"/>
    </source>
</evidence>
<organism evidence="3 4">
    <name type="scientific">Cinara cedri</name>
    <dbReference type="NCBI Taxonomy" id="506608"/>
    <lineage>
        <taxon>Eukaryota</taxon>
        <taxon>Metazoa</taxon>
        <taxon>Ecdysozoa</taxon>
        <taxon>Arthropoda</taxon>
        <taxon>Hexapoda</taxon>
        <taxon>Insecta</taxon>
        <taxon>Pterygota</taxon>
        <taxon>Neoptera</taxon>
        <taxon>Paraneoptera</taxon>
        <taxon>Hemiptera</taxon>
        <taxon>Sternorrhyncha</taxon>
        <taxon>Aphidomorpha</taxon>
        <taxon>Aphidoidea</taxon>
        <taxon>Aphididae</taxon>
        <taxon>Lachninae</taxon>
        <taxon>Cinara</taxon>
    </lineage>
</organism>
<name>A0A5E4MPF0_9HEMI</name>
<dbReference type="Gene3D" id="3.30.560.10">
    <property type="entry name" value="Glucose Oxidase, domain 3"/>
    <property type="match status" value="1"/>
</dbReference>
<dbReference type="PANTHER" id="PTHR11552">
    <property type="entry name" value="GLUCOSE-METHANOL-CHOLINE GMC OXIDOREDUCTASE"/>
    <property type="match status" value="1"/>
</dbReference>
<evidence type="ECO:0000313" key="4">
    <source>
        <dbReference type="Proteomes" id="UP000325440"/>
    </source>
</evidence>
<evidence type="ECO:0000313" key="3">
    <source>
        <dbReference type="EMBL" id="VVC33336.1"/>
    </source>
</evidence>
<feature type="domain" description="Glucose-methanol-choline oxidoreductase N-terminal" evidence="2">
    <location>
        <begin position="66"/>
        <end position="148"/>
    </location>
</feature>
<dbReference type="AlphaFoldDB" id="A0A5E4MPF0"/>
<keyword evidence="4" id="KW-1185">Reference proteome</keyword>
<dbReference type="InterPro" id="IPR036188">
    <property type="entry name" value="FAD/NAD-bd_sf"/>
</dbReference>
<proteinExistence type="inferred from homology"/>
<dbReference type="PANTHER" id="PTHR11552:SF227">
    <property type="entry name" value="GLUCOSE DEHYDROGENASE [FAD, QUINONE]-LIKE PROTEIN"/>
    <property type="match status" value="1"/>
</dbReference>
<dbReference type="GO" id="GO:0016614">
    <property type="term" value="F:oxidoreductase activity, acting on CH-OH group of donors"/>
    <property type="evidence" value="ECO:0007669"/>
    <property type="project" value="InterPro"/>
</dbReference>
<accession>A0A5E4MPF0</accession>
<dbReference type="Gene3D" id="3.50.50.60">
    <property type="entry name" value="FAD/NAD(P)-binding domain"/>
    <property type="match status" value="1"/>
</dbReference>
<dbReference type="SUPFAM" id="SSF51905">
    <property type="entry name" value="FAD/NAD(P)-binding domain"/>
    <property type="match status" value="1"/>
</dbReference>
<dbReference type="InterPro" id="IPR012132">
    <property type="entry name" value="GMC_OxRdtase"/>
</dbReference>